<keyword evidence="1" id="KW-0812">Transmembrane</keyword>
<accession>A0A151B6H3</accession>
<name>A0A151B6H3_9CLOT</name>
<comment type="caution">
    <text evidence="2">The sequence shown here is derived from an EMBL/GenBank/DDBJ whole genome shotgun (WGS) entry which is preliminary data.</text>
</comment>
<dbReference type="RefSeq" id="WP_066822829.1">
    <property type="nucleotide sequence ID" value="NZ_LTBA01000004.1"/>
</dbReference>
<dbReference type="STRING" id="1121338.CLTEP_07560"/>
<evidence type="ECO:0000313" key="2">
    <source>
        <dbReference type="EMBL" id="KYH35352.1"/>
    </source>
</evidence>
<proteinExistence type="predicted"/>
<keyword evidence="1" id="KW-1133">Transmembrane helix</keyword>
<protein>
    <submittedName>
        <fullName evidence="2">Beta propeller domain protein</fullName>
    </submittedName>
</protein>
<evidence type="ECO:0000256" key="1">
    <source>
        <dbReference type="SAM" id="Phobius"/>
    </source>
</evidence>
<dbReference type="AlphaFoldDB" id="A0A151B6H3"/>
<dbReference type="PATRIC" id="fig|1121338.3.peg.770"/>
<dbReference type="InterPro" id="IPR019198">
    <property type="entry name" value="Beta_propeller_containing"/>
</dbReference>
<reference evidence="2 3" key="1">
    <citation type="submission" date="2016-02" db="EMBL/GenBank/DDBJ databases">
        <title>Genome sequence of Clostridium tepidiprofundi DSM 19306.</title>
        <authorList>
            <person name="Poehlein A."/>
            <person name="Daniel R."/>
        </authorList>
    </citation>
    <scope>NUCLEOTIDE SEQUENCE [LARGE SCALE GENOMIC DNA]</scope>
    <source>
        <strain evidence="2 3">DSM 19306</strain>
    </source>
</reference>
<dbReference type="Pfam" id="PF09826">
    <property type="entry name" value="Beta_propel"/>
    <property type="match status" value="1"/>
</dbReference>
<keyword evidence="3" id="KW-1185">Reference proteome</keyword>
<keyword evidence="1" id="KW-0472">Membrane</keyword>
<gene>
    <name evidence="2" type="ORF">CLTEP_07560</name>
</gene>
<organism evidence="2 3">
    <name type="scientific">Clostridium tepidiprofundi DSM 19306</name>
    <dbReference type="NCBI Taxonomy" id="1121338"/>
    <lineage>
        <taxon>Bacteria</taxon>
        <taxon>Bacillati</taxon>
        <taxon>Bacillota</taxon>
        <taxon>Clostridia</taxon>
        <taxon>Eubacteriales</taxon>
        <taxon>Clostridiaceae</taxon>
        <taxon>Clostridium</taxon>
    </lineage>
</organism>
<dbReference type="EMBL" id="LTBA01000004">
    <property type="protein sequence ID" value="KYH35352.1"/>
    <property type="molecule type" value="Genomic_DNA"/>
</dbReference>
<dbReference type="Proteomes" id="UP000075531">
    <property type="component" value="Unassembled WGS sequence"/>
</dbReference>
<sequence>MFNKCKILLYSFAILMVMIFVNFFYTVNALADGDKNSNIISSVNSYKNLKLLFSDFNKTYLDNDFDEDTLVPTLTYSNIDNDVMNKCNSIISDGEYIFRINKNSIEIVKVLPCNEMMIANTIDFGDEFSPTNMYVNDNKLYVIGNYSIHQQVFEKKIVKTYVFDVSNKDKIINIRTFEVYGNYVASRIVDSKLYVITNELTNYYSIKKGENLVPKYRDSILNDEYNELDLSNIDFIPNFSVPNYLIISSMDLTDIDSEIQFYSCIGTGNNIYVSDKNVYAVINSDDCQNTSVYKFALNDEKAEFEAFSDIKGNIINQFSINEYDSYLRIAASIRDEDTKSISNRLYILDNELKVVGELYNIADGQEIKTVKFMSDNVFFSTFEERSPVYIINVAEPCEPKKVGSTNIPVLSSYMYQYDKNHFIGIGYEKEDMFEITSKGDIEDLGPLENGMKLSMYTIDDSGNISEKFSYKIGDSGTYSEVLNNCEAIYFSNKDNLLALPVSIFKRGDSGESKFDFQGVYVFNIDPQNGIKLKGNIINIDRKTIESENYHNVNDEIIQKIFCIRDNLFTISNNKVAAYDIESLEENMHINIDKYINIKKYIKFKRGCLRLNDVFLCKSNITHKGKDYFIEFTEKASGEDKWNVDIKDSDIIALKNDKVFELGNIKSNYDYVKHVWRFKALKSGDTKIIFRSTDKNNNNTIEFIVHVDN</sequence>
<feature type="transmembrane region" description="Helical" evidence="1">
    <location>
        <begin position="7"/>
        <end position="27"/>
    </location>
</feature>
<evidence type="ECO:0000313" key="3">
    <source>
        <dbReference type="Proteomes" id="UP000075531"/>
    </source>
</evidence>